<dbReference type="Gene3D" id="2.120.10.30">
    <property type="entry name" value="TolB, C-terminal domain"/>
    <property type="match status" value="1"/>
</dbReference>
<dbReference type="GO" id="GO:0005783">
    <property type="term" value="C:endoplasmic reticulum"/>
    <property type="evidence" value="ECO:0007669"/>
    <property type="project" value="TreeGrafter"/>
</dbReference>
<dbReference type="Proteomes" id="UP000825935">
    <property type="component" value="Chromosome 23"/>
</dbReference>
<dbReference type="PANTHER" id="PTHR31460">
    <property type="match status" value="1"/>
</dbReference>
<keyword evidence="1" id="KW-0812">Transmembrane</keyword>
<keyword evidence="4" id="KW-1185">Reference proteome</keyword>
<dbReference type="EMBL" id="CM035428">
    <property type="protein sequence ID" value="KAH7301865.1"/>
    <property type="molecule type" value="Genomic_DNA"/>
</dbReference>
<name>A0A8T2S210_CERRI</name>
<proteinExistence type="predicted"/>
<evidence type="ECO:0000256" key="1">
    <source>
        <dbReference type="SAM" id="Phobius"/>
    </source>
</evidence>
<comment type="caution">
    <text evidence="3">The sequence shown here is derived from an EMBL/GenBank/DDBJ whole genome shotgun (WGS) entry which is preliminary data.</text>
</comment>
<dbReference type="EMBL" id="CM035428">
    <property type="protein sequence ID" value="KAH7301864.1"/>
    <property type="molecule type" value="Genomic_DNA"/>
</dbReference>
<accession>A0A8T2S210</accession>
<evidence type="ECO:0000313" key="3">
    <source>
        <dbReference type="EMBL" id="KAH7301865.1"/>
    </source>
</evidence>
<dbReference type="InterPro" id="IPR053224">
    <property type="entry name" value="Sensory_adhesion_molecule"/>
</dbReference>
<keyword evidence="1" id="KW-0472">Membrane</keyword>
<dbReference type="PANTHER" id="PTHR31460:SF3">
    <property type="entry name" value="MESOCENTIN"/>
    <property type="match status" value="1"/>
</dbReference>
<dbReference type="SUPFAM" id="SSF63829">
    <property type="entry name" value="Calcium-dependent phosphotriesterase"/>
    <property type="match status" value="1"/>
</dbReference>
<protein>
    <submittedName>
        <fullName evidence="3">Uncharacterized protein</fullName>
    </submittedName>
</protein>
<organism evidence="3 4">
    <name type="scientific">Ceratopteris richardii</name>
    <name type="common">Triangle waterfern</name>
    <dbReference type="NCBI Taxonomy" id="49495"/>
    <lineage>
        <taxon>Eukaryota</taxon>
        <taxon>Viridiplantae</taxon>
        <taxon>Streptophyta</taxon>
        <taxon>Embryophyta</taxon>
        <taxon>Tracheophyta</taxon>
        <taxon>Polypodiopsida</taxon>
        <taxon>Polypodiidae</taxon>
        <taxon>Polypodiales</taxon>
        <taxon>Pteridineae</taxon>
        <taxon>Pteridaceae</taxon>
        <taxon>Parkerioideae</taxon>
        <taxon>Ceratopteris</taxon>
    </lineage>
</organism>
<evidence type="ECO:0000256" key="2">
    <source>
        <dbReference type="SAM" id="SignalP"/>
    </source>
</evidence>
<feature type="transmembrane region" description="Helical" evidence="1">
    <location>
        <begin position="337"/>
        <end position="361"/>
    </location>
</feature>
<sequence>MSLFVLICMQILFLSGAGHANSKPPESRIIPLHYPALYPESIAWDDGLGCFISGSMALGSLFSITENGTVEEFIQDIDYSRITATLGVTIDSHRQRILTVINNVFDNPSGFHGVACYDLNSKARLFLAKFDKQAWPNDITVDRISGFAFVTDSANDVIYKVSQSGEASEFVKDPLFKSQSIVAVDPAAVRSGLNGITFAEDYLLVIQSNSGKLFKVTLHDHHVHVVDMDECLVAADGISMRKDGLLIVVSTDMLWLVKSRDHWDSAFVVQEVPLDRSFNATSVTFRDPKYAIIAHAYFQDIFTIPNKGMDGLPGGQFRPVFSLQEVQLVGDPDNDPIWLIMIGVIFLVIFGAYKLQMWWFFKKYNQLKKDY</sequence>
<feature type="chain" id="PRO_5036435693" evidence="2">
    <location>
        <begin position="21"/>
        <end position="371"/>
    </location>
</feature>
<gene>
    <name evidence="3" type="ORF">KP509_23G046700</name>
</gene>
<keyword evidence="1" id="KW-1133">Transmembrane helix</keyword>
<dbReference type="OMA" id="GENEPFN"/>
<dbReference type="OrthoDB" id="1885092at2759"/>
<evidence type="ECO:0000313" key="4">
    <source>
        <dbReference type="Proteomes" id="UP000825935"/>
    </source>
</evidence>
<keyword evidence="2" id="KW-0732">Signal</keyword>
<reference evidence="3 4" key="1">
    <citation type="submission" date="2021-08" db="EMBL/GenBank/DDBJ databases">
        <title>WGS assembly of Ceratopteris richardii.</title>
        <authorList>
            <person name="Marchant D.B."/>
            <person name="Chen G."/>
            <person name="Jenkins J."/>
            <person name="Shu S."/>
            <person name="Leebens-Mack J."/>
            <person name="Grimwood J."/>
            <person name="Schmutz J."/>
            <person name="Soltis P."/>
            <person name="Soltis D."/>
            <person name="Chen Z.-H."/>
        </authorList>
    </citation>
    <scope>NUCLEOTIDE SEQUENCE [LARGE SCALE GENOMIC DNA]</scope>
    <source>
        <strain evidence="3">Whitten #5841</strain>
        <tissue evidence="3">Leaf</tissue>
    </source>
</reference>
<dbReference type="AlphaFoldDB" id="A0A8T2S210"/>
<feature type="signal peptide" evidence="2">
    <location>
        <begin position="1"/>
        <end position="20"/>
    </location>
</feature>
<dbReference type="EMBL" id="CM035428">
    <property type="protein sequence ID" value="KAH7301863.1"/>
    <property type="molecule type" value="Genomic_DNA"/>
</dbReference>
<dbReference type="InterPro" id="IPR011042">
    <property type="entry name" value="6-blade_b-propeller_TolB-like"/>
</dbReference>